<comment type="caution">
    <text evidence="6">The sequence shown here is derived from an EMBL/GenBank/DDBJ whole genome shotgun (WGS) entry which is preliminary data.</text>
</comment>
<dbReference type="Pfam" id="PF01593">
    <property type="entry name" value="Amino_oxidase"/>
    <property type="match status" value="1"/>
</dbReference>
<dbReference type="SUPFAM" id="SSF54373">
    <property type="entry name" value="FAD-linked reductases, C-terminal domain"/>
    <property type="match status" value="1"/>
</dbReference>
<dbReference type="PANTHER" id="PTHR43563:SF1">
    <property type="entry name" value="AMINE OXIDASE [FLAVIN-CONTAINING] B"/>
    <property type="match status" value="1"/>
</dbReference>
<dbReference type="InterPro" id="IPR036188">
    <property type="entry name" value="FAD/NAD-bd_sf"/>
</dbReference>
<keyword evidence="7" id="KW-1185">Reference proteome</keyword>
<dbReference type="Gene3D" id="3.90.660.10">
    <property type="match status" value="1"/>
</dbReference>
<evidence type="ECO:0000259" key="5">
    <source>
        <dbReference type="Pfam" id="PF01593"/>
    </source>
</evidence>
<evidence type="ECO:0000256" key="3">
    <source>
        <dbReference type="ARBA" id="ARBA00023002"/>
    </source>
</evidence>
<dbReference type="Gene3D" id="1.10.405.10">
    <property type="entry name" value="Guanine Nucleotide Dissociation Inhibitor, domain 1"/>
    <property type="match status" value="1"/>
</dbReference>
<dbReference type="SUPFAM" id="SSF51905">
    <property type="entry name" value="FAD/NAD(P)-binding domain"/>
    <property type="match status" value="1"/>
</dbReference>
<accession>A0A495EFE5</accession>
<dbReference type="RefSeq" id="WP_121065178.1">
    <property type="nucleotide sequence ID" value="NZ_RBIQ01000007.1"/>
</dbReference>
<reference evidence="6 7" key="1">
    <citation type="submission" date="2018-10" db="EMBL/GenBank/DDBJ databases">
        <title>Genomic Encyclopedia of Archaeal and Bacterial Type Strains, Phase II (KMG-II): from individual species to whole genera.</title>
        <authorList>
            <person name="Goeker M."/>
        </authorList>
    </citation>
    <scope>NUCLEOTIDE SEQUENCE [LARGE SCALE GENOMIC DNA]</scope>
    <source>
        <strain evidence="6 7">DSM 25230</strain>
    </source>
</reference>
<comment type="similarity">
    <text evidence="2">Belongs to the flavin monoamine oxidase family.</text>
</comment>
<evidence type="ECO:0000313" key="6">
    <source>
        <dbReference type="EMBL" id="RKR15253.1"/>
    </source>
</evidence>
<feature type="binding site" evidence="4">
    <location>
        <begin position="76"/>
        <end position="77"/>
    </location>
    <ligand>
        <name>FAD</name>
        <dbReference type="ChEBI" id="CHEBI:57692"/>
    </ligand>
</feature>
<feature type="binding site" evidence="4">
    <location>
        <position position="282"/>
    </location>
    <ligand>
        <name>FAD</name>
        <dbReference type="ChEBI" id="CHEBI:57692"/>
    </ligand>
</feature>
<dbReference type="Proteomes" id="UP000269412">
    <property type="component" value="Unassembled WGS sequence"/>
</dbReference>
<evidence type="ECO:0000256" key="2">
    <source>
        <dbReference type="ARBA" id="ARBA00005995"/>
    </source>
</evidence>
<dbReference type="AlphaFoldDB" id="A0A495EFE5"/>
<evidence type="ECO:0000256" key="1">
    <source>
        <dbReference type="ARBA" id="ARBA00001974"/>
    </source>
</evidence>
<dbReference type="OrthoDB" id="9767561at2"/>
<dbReference type="GO" id="GO:0016491">
    <property type="term" value="F:oxidoreductase activity"/>
    <property type="evidence" value="ECO:0007669"/>
    <property type="project" value="UniProtKB-KW"/>
</dbReference>
<dbReference type="InterPro" id="IPR050703">
    <property type="entry name" value="Flavin_MAO"/>
</dbReference>
<evidence type="ECO:0000256" key="4">
    <source>
        <dbReference type="PIRSR" id="PIRSR601613-1"/>
    </source>
</evidence>
<organism evidence="6 7">
    <name type="scientific">Maribacter vaceletii</name>
    <dbReference type="NCBI Taxonomy" id="1206816"/>
    <lineage>
        <taxon>Bacteria</taxon>
        <taxon>Pseudomonadati</taxon>
        <taxon>Bacteroidota</taxon>
        <taxon>Flavobacteriia</taxon>
        <taxon>Flavobacteriales</taxon>
        <taxon>Flavobacteriaceae</taxon>
        <taxon>Maribacter</taxon>
    </lineage>
</organism>
<dbReference type="EMBL" id="RBIQ01000007">
    <property type="protein sequence ID" value="RKR15253.1"/>
    <property type="molecule type" value="Genomic_DNA"/>
</dbReference>
<feature type="domain" description="Amine oxidase" evidence="5">
    <location>
        <begin position="56"/>
        <end position="494"/>
    </location>
</feature>
<feature type="binding site" evidence="4">
    <location>
        <position position="390"/>
    </location>
    <ligand>
        <name>substrate</name>
    </ligand>
</feature>
<proteinExistence type="inferred from homology"/>
<dbReference type="PANTHER" id="PTHR43563">
    <property type="entry name" value="AMINE OXIDASE"/>
    <property type="match status" value="1"/>
</dbReference>
<dbReference type="PRINTS" id="PR00757">
    <property type="entry name" value="AMINEOXDASEF"/>
</dbReference>
<feature type="binding site" evidence="4">
    <location>
        <position position="471"/>
    </location>
    <ligand>
        <name>FAD</name>
        <dbReference type="ChEBI" id="CHEBI:57692"/>
    </ligand>
</feature>
<dbReference type="InterPro" id="IPR001613">
    <property type="entry name" value="Flavin_amine_oxidase"/>
</dbReference>
<sequence>MKKQHTKGLKNIDRRDMLKKSSLLLAAAPFYFGLNSCISGSKKNLDADVIIIGAGLSGLNAALILEGAGLKVKIVEATDRLGGRVHTAKEKDVPGHPELGANGIGGGYARVIDAAEKHNVKIGSDRPRTEARKGELIYHIKNNFILPENWSEHSLNTLPEGFRKSLPAYTTWPMFSKINPLPPNDLAAWRNPKYKDWDKSVYLVLKEKGFSDDAIKLCMGTNSSYGVDAKNISIMMYFQILTWIGQQTASNGKGGAIVGGNQRLPKAMGAAFKQDILLNSPVKSISAEADATTITLNNGNKLRAPYTLVTLPTSALRHVSIPSCSTENQKRGFTNLEYTPVVQLHFVPTKKYWEEDGLPPSMWCDNLAGRFMALKNDIQNPDKVTSCVAFLNSNVAIEVDKMNRKDAITAVTKVLEDIRPSLKGALRFTYYWTWINNPYAGGAYAYWQPGQITDFANHLAKPIGRIHFAGEHTAIMNRGMEGAMESGERAALELLNLIG</sequence>
<comment type="cofactor">
    <cofactor evidence="1">
        <name>FAD</name>
        <dbReference type="ChEBI" id="CHEBI:57692"/>
    </cofactor>
</comment>
<name>A0A495EFE5_9FLAO</name>
<keyword evidence="3" id="KW-0560">Oxidoreductase</keyword>
<dbReference type="InterPro" id="IPR002937">
    <property type="entry name" value="Amino_oxidase"/>
</dbReference>
<gene>
    <name evidence="6" type="ORF">CLV91_1335</name>
</gene>
<dbReference type="Gene3D" id="3.50.50.60">
    <property type="entry name" value="FAD/NAD(P)-binding domain"/>
    <property type="match status" value="1"/>
</dbReference>
<protein>
    <submittedName>
        <fullName evidence="6">Monoamine oxidase</fullName>
    </submittedName>
</protein>
<evidence type="ECO:0000313" key="7">
    <source>
        <dbReference type="Proteomes" id="UP000269412"/>
    </source>
</evidence>
<feature type="binding site" evidence="4">
    <location>
        <position position="57"/>
    </location>
    <ligand>
        <name>FAD</name>
        <dbReference type="ChEBI" id="CHEBI:57692"/>
    </ligand>
</feature>